<evidence type="ECO:0000313" key="2">
    <source>
        <dbReference type="Proteomes" id="UP001054945"/>
    </source>
</evidence>
<dbReference type="EMBL" id="BPLR01005458">
    <property type="protein sequence ID" value="GIY02584.1"/>
    <property type="molecule type" value="Genomic_DNA"/>
</dbReference>
<protein>
    <submittedName>
        <fullName evidence="1">Uncharacterized protein</fullName>
    </submittedName>
</protein>
<accession>A0AAV4PZU7</accession>
<comment type="caution">
    <text evidence="1">The sequence shown here is derived from an EMBL/GenBank/DDBJ whole genome shotgun (WGS) entry which is preliminary data.</text>
</comment>
<sequence length="102" mass="12250">MCEEFFREMYYCLRFVKKSSLWSCHANENFSPGDADKRFAVYTIQISKSLFRTKITPGNIKHDYRTGNETHIQVDAMINVCNKKEFPDNFKRNFRDFKNYKV</sequence>
<name>A0AAV4PZU7_CAEEX</name>
<organism evidence="1 2">
    <name type="scientific">Caerostris extrusa</name>
    <name type="common">Bark spider</name>
    <name type="synonym">Caerostris bankana</name>
    <dbReference type="NCBI Taxonomy" id="172846"/>
    <lineage>
        <taxon>Eukaryota</taxon>
        <taxon>Metazoa</taxon>
        <taxon>Ecdysozoa</taxon>
        <taxon>Arthropoda</taxon>
        <taxon>Chelicerata</taxon>
        <taxon>Arachnida</taxon>
        <taxon>Araneae</taxon>
        <taxon>Araneomorphae</taxon>
        <taxon>Entelegynae</taxon>
        <taxon>Araneoidea</taxon>
        <taxon>Araneidae</taxon>
        <taxon>Caerostris</taxon>
    </lineage>
</organism>
<dbReference type="AlphaFoldDB" id="A0AAV4PZU7"/>
<proteinExistence type="predicted"/>
<gene>
    <name evidence="1" type="ORF">CEXT_301511</name>
</gene>
<evidence type="ECO:0000313" key="1">
    <source>
        <dbReference type="EMBL" id="GIY02584.1"/>
    </source>
</evidence>
<keyword evidence="2" id="KW-1185">Reference proteome</keyword>
<dbReference type="Proteomes" id="UP001054945">
    <property type="component" value="Unassembled WGS sequence"/>
</dbReference>
<reference evidence="1 2" key="1">
    <citation type="submission" date="2021-06" db="EMBL/GenBank/DDBJ databases">
        <title>Caerostris extrusa draft genome.</title>
        <authorList>
            <person name="Kono N."/>
            <person name="Arakawa K."/>
        </authorList>
    </citation>
    <scope>NUCLEOTIDE SEQUENCE [LARGE SCALE GENOMIC DNA]</scope>
</reference>